<sequence length="225" mass="25345">MDYLSPKKSFIRYGAILALLAVAAMVAYYIIAYSAPHVVSKRVKERSYEAYKAGDFDKAKTGLEDYLKDYDNDFEARSTLATCYIQLGETEKAFSEAETVLGLRPLDPDALYRAGCLAFDVKRPEDAIAYLEKAIAAKPNTLQYHYRLADVCTEIKNYRRALNEWENVLDLLPRGEPHAAEIHKKIGDIYMGIGVTRKAAVSYRKALAVNPDDAYAKERLSKAVR</sequence>
<dbReference type="InterPro" id="IPR019734">
    <property type="entry name" value="TPR_rpt"/>
</dbReference>
<dbReference type="InterPro" id="IPR051685">
    <property type="entry name" value="Ycf3/AcsC/BcsC/TPR_MFPF"/>
</dbReference>
<proteinExistence type="predicted"/>
<gene>
    <name evidence="5" type="ORF">A2074_01695</name>
</gene>
<dbReference type="Gene3D" id="1.25.40.10">
    <property type="entry name" value="Tetratricopeptide repeat domain"/>
    <property type="match status" value="1"/>
</dbReference>
<accession>A0A1F2UPS0</accession>
<keyword evidence="4" id="KW-1133">Transmembrane helix</keyword>
<feature type="repeat" description="TPR" evidence="3">
    <location>
        <begin position="108"/>
        <end position="141"/>
    </location>
</feature>
<dbReference type="Proteomes" id="UP000178086">
    <property type="component" value="Unassembled WGS sequence"/>
</dbReference>
<dbReference type="SUPFAM" id="SSF48452">
    <property type="entry name" value="TPR-like"/>
    <property type="match status" value="1"/>
</dbReference>
<evidence type="ECO:0000313" key="6">
    <source>
        <dbReference type="Proteomes" id="UP000178086"/>
    </source>
</evidence>
<dbReference type="PANTHER" id="PTHR44943:SF8">
    <property type="entry name" value="TPR REPEAT-CONTAINING PROTEIN MJ0263"/>
    <property type="match status" value="1"/>
</dbReference>
<dbReference type="InterPro" id="IPR011990">
    <property type="entry name" value="TPR-like_helical_dom_sf"/>
</dbReference>
<dbReference type="Pfam" id="PF13181">
    <property type="entry name" value="TPR_8"/>
    <property type="match status" value="1"/>
</dbReference>
<dbReference type="PANTHER" id="PTHR44943">
    <property type="entry name" value="CELLULOSE SYNTHASE OPERON PROTEIN C"/>
    <property type="match status" value="1"/>
</dbReference>
<dbReference type="PROSITE" id="PS50005">
    <property type="entry name" value="TPR"/>
    <property type="match status" value="2"/>
</dbReference>
<dbReference type="EMBL" id="MELI01000076">
    <property type="protein sequence ID" value="OFW33076.1"/>
    <property type="molecule type" value="Genomic_DNA"/>
</dbReference>
<reference evidence="5 6" key="1">
    <citation type="journal article" date="2016" name="Nat. Commun.">
        <title>Thousands of microbial genomes shed light on interconnected biogeochemical processes in an aquifer system.</title>
        <authorList>
            <person name="Anantharaman K."/>
            <person name="Brown C.T."/>
            <person name="Hug L.A."/>
            <person name="Sharon I."/>
            <person name="Castelle C.J."/>
            <person name="Probst A.J."/>
            <person name="Thomas B.C."/>
            <person name="Singh A."/>
            <person name="Wilkins M.J."/>
            <person name="Karaoz U."/>
            <person name="Brodie E.L."/>
            <person name="Williams K.H."/>
            <person name="Hubbard S.S."/>
            <person name="Banfield J.F."/>
        </authorList>
    </citation>
    <scope>NUCLEOTIDE SEQUENCE [LARGE SCALE GENOMIC DNA]</scope>
</reference>
<protein>
    <submittedName>
        <fullName evidence="5">Uncharacterized protein</fullName>
    </submittedName>
</protein>
<dbReference type="SMART" id="SM00028">
    <property type="entry name" value="TPR"/>
    <property type="match status" value="4"/>
</dbReference>
<comment type="caution">
    <text evidence="5">The sequence shown here is derived from an EMBL/GenBank/DDBJ whole genome shotgun (WGS) entry which is preliminary data.</text>
</comment>
<feature type="repeat" description="TPR" evidence="3">
    <location>
        <begin position="180"/>
        <end position="213"/>
    </location>
</feature>
<dbReference type="Pfam" id="PF14559">
    <property type="entry name" value="TPR_19"/>
    <property type="match status" value="1"/>
</dbReference>
<feature type="transmembrane region" description="Helical" evidence="4">
    <location>
        <begin position="12"/>
        <end position="31"/>
    </location>
</feature>
<organism evidence="5 6">
    <name type="scientific">Candidatus Aquicultor primus</name>
    <dbReference type="NCBI Taxonomy" id="1797195"/>
    <lineage>
        <taxon>Bacteria</taxon>
        <taxon>Bacillati</taxon>
        <taxon>Actinomycetota</taxon>
        <taxon>Candidatus Aquicultoria</taxon>
        <taxon>Candidatus Aquicultorales</taxon>
        <taxon>Candidatus Aquicultoraceae</taxon>
        <taxon>Candidatus Aquicultor</taxon>
    </lineage>
</organism>
<keyword evidence="4" id="KW-0812">Transmembrane</keyword>
<keyword evidence="4" id="KW-0472">Membrane</keyword>
<evidence type="ECO:0000256" key="1">
    <source>
        <dbReference type="ARBA" id="ARBA00022737"/>
    </source>
</evidence>
<keyword evidence="1" id="KW-0677">Repeat</keyword>
<evidence type="ECO:0000256" key="4">
    <source>
        <dbReference type="SAM" id="Phobius"/>
    </source>
</evidence>
<name>A0A1F2UPS0_9ACTN</name>
<evidence type="ECO:0000313" key="5">
    <source>
        <dbReference type="EMBL" id="OFW33076.1"/>
    </source>
</evidence>
<dbReference type="Pfam" id="PF13432">
    <property type="entry name" value="TPR_16"/>
    <property type="match status" value="1"/>
</dbReference>
<dbReference type="AlphaFoldDB" id="A0A1F2UPS0"/>
<evidence type="ECO:0000256" key="2">
    <source>
        <dbReference type="ARBA" id="ARBA00022803"/>
    </source>
</evidence>
<keyword evidence="2 3" id="KW-0802">TPR repeat</keyword>
<evidence type="ECO:0000256" key="3">
    <source>
        <dbReference type="PROSITE-ProRule" id="PRU00339"/>
    </source>
</evidence>